<evidence type="ECO:0000259" key="4">
    <source>
        <dbReference type="Pfam" id="PF00135"/>
    </source>
</evidence>
<dbReference type="InterPro" id="IPR029058">
    <property type="entry name" value="AB_hydrolase_fold"/>
</dbReference>
<accession>A0AAQ4D8L7</accession>
<dbReference type="InterPro" id="IPR002018">
    <property type="entry name" value="CarbesteraseB"/>
</dbReference>
<dbReference type="Gene3D" id="3.40.50.1820">
    <property type="entry name" value="alpha/beta hydrolase"/>
    <property type="match status" value="1"/>
</dbReference>
<evidence type="ECO:0000256" key="3">
    <source>
        <dbReference type="SAM" id="Phobius"/>
    </source>
</evidence>
<evidence type="ECO:0000313" key="5">
    <source>
        <dbReference type="EMBL" id="KAK8758807.1"/>
    </source>
</evidence>
<comment type="caution">
    <text evidence="5">The sequence shown here is derived from an EMBL/GenBank/DDBJ whole genome shotgun (WGS) entry which is preliminary data.</text>
</comment>
<keyword evidence="3" id="KW-0812">Transmembrane</keyword>
<feature type="domain" description="Carboxylesterase type B" evidence="4">
    <location>
        <begin position="283"/>
        <end position="509"/>
    </location>
</feature>
<feature type="compositionally biased region" description="Basic residues" evidence="2">
    <location>
        <begin position="8"/>
        <end position="19"/>
    </location>
</feature>
<dbReference type="PANTHER" id="PTHR45237">
    <property type="entry name" value="POSSIBLE PARA-NITROBENZYL ESTERASE"/>
    <property type="match status" value="1"/>
</dbReference>
<protein>
    <recommendedName>
        <fullName evidence="4">Carboxylesterase type B domain-containing protein</fullName>
    </recommendedName>
</protein>
<evidence type="ECO:0000256" key="2">
    <source>
        <dbReference type="SAM" id="MobiDB-lite"/>
    </source>
</evidence>
<sequence>MDTPQGDRRKHSRSHRRHLSASVDKQGSASGFSSPSLSPPTSVSSTDEEQVQSGERVVPTTASPVQAASSSRGGVAHPTRAVTSPRRSSRDIFLGSSTPDVDVKPPTKAVASSPRSSRASSPRSSRDASLGSSPMNVNLAHPTKAPASPPRSSRHLSLGSRPVDGVVVGARPTQAYVAKARSSAASPAHSSDDTPSSTNSPDLHIAHTTPLKSCLTKTPPECVDSGITDQDKGPRSELTAQAKPRFFFFACASVVPFVLLVIVGTMYTRRTPRLACRDGVEDLLVKTTLGLLKGNSVEVENGLEARAFLGIPFGVGVSGQQRFGIAWEVKKLDSPFAADIQGPACLQPEVSMPGLRPITATSDDCLSLNVWTPRGCSLKGESLPVLFFISAWLSHGVSWNGLYDWRHLASRGRVVVVAPNFRLGAVGFLHRNGIGPENLGVQDILAAWRWTREHIASFGGDAENVVPVGHGSGGFIVSALLTRPELLEANKAIILSQSMLAPLPDNSGAVGLATTKRIGQLCCDISPCVDDSVSGGASLQDRNDWERWFVLDMLNANSYAY</sequence>
<keyword evidence="1" id="KW-0325">Glycoprotein</keyword>
<evidence type="ECO:0000313" key="6">
    <source>
        <dbReference type="Proteomes" id="UP001321473"/>
    </source>
</evidence>
<dbReference type="EMBL" id="JARKHS020033693">
    <property type="protein sequence ID" value="KAK8758807.1"/>
    <property type="molecule type" value="Genomic_DNA"/>
</dbReference>
<feature type="compositionally biased region" description="Low complexity" evidence="2">
    <location>
        <begin position="111"/>
        <end position="134"/>
    </location>
</feature>
<proteinExistence type="predicted"/>
<reference evidence="5 6" key="1">
    <citation type="journal article" date="2023" name="Arcadia Sci">
        <title>De novo assembly of a long-read Amblyomma americanum tick genome.</title>
        <authorList>
            <person name="Chou S."/>
            <person name="Poskanzer K.E."/>
            <person name="Rollins M."/>
            <person name="Thuy-Boun P.S."/>
        </authorList>
    </citation>
    <scope>NUCLEOTIDE SEQUENCE [LARGE SCALE GENOMIC DNA]</scope>
    <source>
        <strain evidence="5">F_SG_1</strain>
        <tissue evidence="5">Salivary glands</tissue>
    </source>
</reference>
<organism evidence="5 6">
    <name type="scientific">Amblyomma americanum</name>
    <name type="common">Lone star tick</name>
    <dbReference type="NCBI Taxonomy" id="6943"/>
    <lineage>
        <taxon>Eukaryota</taxon>
        <taxon>Metazoa</taxon>
        <taxon>Ecdysozoa</taxon>
        <taxon>Arthropoda</taxon>
        <taxon>Chelicerata</taxon>
        <taxon>Arachnida</taxon>
        <taxon>Acari</taxon>
        <taxon>Parasitiformes</taxon>
        <taxon>Ixodida</taxon>
        <taxon>Ixodoidea</taxon>
        <taxon>Ixodidae</taxon>
        <taxon>Amblyomminae</taxon>
        <taxon>Amblyomma</taxon>
    </lineage>
</organism>
<name>A0AAQ4D8L7_AMBAM</name>
<feature type="compositionally biased region" description="Polar residues" evidence="2">
    <location>
        <begin position="60"/>
        <end position="72"/>
    </location>
</feature>
<feature type="compositionally biased region" description="Low complexity" evidence="2">
    <location>
        <begin position="28"/>
        <end position="45"/>
    </location>
</feature>
<dbReference type="Pfam" id="PF00135">
    <property type="entry name" value="COesterase"/>
    <property type="match status" value="1"/>
</dbReference>
<feature type="compositionally biased region" description="Low complexity" evidence="2">
    <location>
        <begin position="182"/>
        <end position="202"/>
    </location>
</feature>
<dbReference type="Proteomes" id="UP001321473">
    <property type="component" value="Unassembled WGS sequence"/>
</dbReference>
<dbReference type="AlphaFoldDB" id="A0AAQ4D8L7"/>
<dbReference type="SUPFAM" id="SSF53474">
    <property type="entry name" value="alpha/beta-Hydrolases"/>
    <property type="match status" value="1"/>
</dbReference>
<keyword evidence="3" id="KW-0472">Membrane</keyword>
<feature type="region of interest" description="Disordered" evidence="2">
    <location>
        <begin position="1"/>
        <end position="205"/>
    </location>
</feature>
<dbReference type="PANTHER" id="PTHR45237:SF2">
    <property type="entry name" value="POSSIBLE PARA-NITROBENZYL ESTERASE"/>
    <property type="match status" value="1"/>
</dbReference>
<keyword evidence="3" id="KW-1133">Transmembrane helix</keyword>
<evidence type="ECO:0000256" key="1">
    <source>
        <dbReference type="ARBA" id="ARBA00023180"/>
    </source>
</evidence>
<gene>
    <name evidence="5" type="ORF">V5799_003567</name>
</gene>
<feature type="transmembrane region" description="Helical" evidence="3">
    <location>
        <begin position="246"/>
        <end position="267"/>
    </location>
</feature>
<keyword evidence="6" id="KW-1185">Reference proteome</keyword>